<dbReference type="RefSeq" id="WP_156972770.1">
    <property type="nucleotide sequence ID" value="NZ_CP026520.1"/>
</dbReference>
<dbReference type="GeneID" id="95379027"/>
<name>A0ABT4FIG6_9BACL</name>
<evidence type="ECO:0000313" key="2">
    <source>
        <dbReference type="Proteomes" id="UP001527202"/>
    </source>
</evidence>
<accession>A0ABT4FIG6</accession>
<protein>
    <submittedName>
        <fullName evidence="1">Uncharacterized protein</fullName>
    </submittedName>
</protein>
<organism evidence="1 2">
    <name type="scientific">Paenibacillus chitinolyticus</name>
    <dbReference type="NCBI Taxonomy" id="79263"/>
    <lineage>
        <taxon>Bacteria</taxon>
        <taxon>Bacillati</taxon>
        <taxon>Bacillota</taxon>
        <taxon>Bacilli</taxon>
        <taxon>Bacillales</taxon>
        <taxon>Paenibacillaceae</taxon>
        <taxon>Paenibacillus</taxon>
    </lineage>
</organism>
<comment type="caution">
    <text evidence="1">The sequence shown here is derived from an EMBL/GenBank/DDBJ whole genome shotgun (WGS) entry which is preliminary data.</text>
</comment>
<sequence length="57" mass="6593">MNKASVIKMLDSDGELIARLSIKVKAGNILRIRNQLYRIDALRSKERICYAYSIHKD</sequence>
<proteinExistence type="predicted"/>
<keyword evidence="2" id="KW-1185">Reference proteome</keyword>
<evidence type="ECO:0000313" key="1">
    <source>
        <dbReference type="EMBL" id="MCY9598295.1"/>
    </source>
</evidence>
<dbReference type="EMBL" id="JAMDMJ010000029">
    <property type="protein sequence ID" value="MCY9598295.1"/>
    <property type="molecule type" value="Genomic_DNA"/>
</dbReference>
<gene>
    <name evidence="1" type="ORF">M5X16_21335</name>
</gene>
<dbReference type="Proteomes" id="UP001527202">
    <property type="component" value="Unassembled WGS sequence"/>
</dbReference>
<reference evidence="1 2" key="1">
    <citation type="submission" date="2022-05" db="EMBL/GenBank/DDBJ databases">
        <title>Genome Sequencing of Bee-Associated Microbes.</title>
        <authorList>
            <person name="Dunlap C."/>
        </authorList>
    </citation>
    <scope>NUCLEOTIDE SEQUENCE [LARGE SCALE GENOMIC DNA]</scope>
    <source>
        <strain evidence="1 2">NRRL B-23120</strain>
    </source>
</reference>